<reference evidence="1" key="1">
    <citation type="submission" date="2014-11" db="EMBL/GenBank/DDBJ databases">
        <authorList>
            <person name="Amaro Gonzalez C."/>
        </authorList>
    </citation>
    <scope>NUCLEOTIDE SEQUENCE</scope>
</reference>
<proteinExistence type="predicted"/>
<organism evidence="1">
    <name type="scientific">Anguilla anguilla</name>
    <name type="common">European freshwater eel</name>
    <name type="synonym">Muraena anguilla</name>
    <dbReference type="NCBI Taxonomy" id="7936"/>
    <lineage>
        <taxon>Eukaryota</taxon>
        <taxon>Metazoa</taxon>
        <taxon>Chordata</taxon>
        <taxon>Craniata</taxon>
        <taxon>Vertebrata</taxon>
        <taxon>Euteleostomi</taxon>
        <taxon>Actinopterygii</taxon>
        <taxon>Neopterygii</taxon>
        <taxon>Teleostei</taxon>
        <taxon>Anguilliformes</taxon>
        <taxon>Anguillidae</taxon>
        <taxon>Anguilla</taxon>
    </lineage>
</organism>
<reference evidence="1" key="2">
    <citation type="journal article" date="2015" name="Fish Shellfish Immunol.">
        <title>Early steps in the European eel (Anguilla anguilla)-Vibrio vulnificus interaction in the gills: Role of the RtxA13 toxin.</title>
        <authorList>
            <person name="Callol A."/>
            <person name="Pajuelo D."/>
            <person name="Ebbesson L."/>
            <person name="Teles M."/>
            <person name="MacKenzie S."/>
            <person name="Amaro C."/>
        </authorList>
    </citation>
    <scope>NUCLEOTIDE SEQUENCE</scope>
</reference>
<protein>
    <submittedName>
        <fullName evidence="1">Uncharacterized protein</fullName>
    </submittedName>
</protein>
<dbReference type="EMBL" id="GBXM01054447">
    <property type="protein sequence ID" value="JAH54130.1"/>
    <property type="molecule type" value="Transcribed_RNA"/>
</dbReference>
<dbReference type="AlphaFoldDB" id="A0A0E9UH29"/>
<name>A0A0E9UH29_ANGAN</name>
<accession>A0A0E9UH29</accession>
<dbReference type="EMBL" id="GBXM01043378">
    <property type="protein sequence ID" value="JAH65199.1"/>
    <property type="molecule type" value="Transcribed_RNA"/>
</dbReference>
<evidence type="ECO:0000313" key="1">
    <source>
        <dbReference type="EMBL" id="JAH65199.1"/>
    </source>
</evidence>
<sequence length="20" mass="2527">MVKFSKQKRLHKQYSCVETW</sequence>